<keyword evidence="3" id="KW-0805">Transcription regulation</keyword>
<keyword evidence="6" id="KW-0539">Nucleus</keyword>
<dbReference type="PANTHER" id="PTHR36206:SF12">
    <property type="entry name" value="ASPERCRYPTIN BIOSYNTHESIS CLUSTER-SPECIFIC TRANSCRIPTION REGULATOR ATNN-RELATED"/>
    <property type="match status" value="1"/>
</dbReference>
<dbReference type="HOGENOM" id="CLU_032417_1_0_1"/>
<sequence length="378" mass="42920">MIMTLLLVTFEFLQGNMKAADHLMAGGIQLLKDNLTILQGAAGRPRSKKLTSDEFEDVEHMLPRLSVSSSVTHFCNLQSRQFAELRGSGVGSLPDADGQTGLPRLLALWSEFSTRALVFVCQSFRNQLLQLKYDVTEVEERQTQLLLRLRQWRALLDQYLVGAKSETVRYSLKMLIPHWLMVYIFTSCVLDPTDLSYDHFEPEFREINTRCAELLAMEIYQEGSATAQSFRNKIKFSLGDGLITPLALVIGKCRIHDVRMEAAEMFRLLPREAAWDAQALIIGKLGLVLMEERARVIHGYVPSNSRWFWTGGEWDIDNRVLHSRYVRIVPAEDGSPIHLGMTLDLDSLPDICGEVGCTKDHSYLPLRHARSGLRDVMH</sequence>
<evidence type="ECO:0000256" key="4">
    <source>
        <dbReference type="ARBA" id="ARBA00023125"/>
    </source>
</evidence>
<evidence type="ECO:0000313" key="8">
    <source>
        <dbReference type="EMBL" id="EOO00588.1"/>
    </source>
</evidence>
<dbReference type="eggNOG" id="ENOG502SN6I">
    <property type="taxonomic scope" value="Eukaryota"/>
</dbReference>
<reference evidence="9" key="1">
    <citation type="journal article" date="2013" name="Genome Announc.">
        <title>Draft genome sequence of the ascomycete Phaeoacremonium aleophilum strain UCR-PA7, a causal agent of the esca disease complex in grapevines.</title>
        <authorList>
            <person name="Blanco-Ulate B."/>
            <person name="Rolshausen P."/>
            <person name="Cantu D."/>
        </authorList>
    </citation>
    <scope>NUCLEOTIDE SEQUENCE [LARGE SCALE GENOMIC DNA]</scope>
    <source>
        <strain evidence="9">UCR-PA7</strain>
    </source>
</reference>
<dbReference type="InterPro" id="IPR052360">
    <property type="entry name" value="Transcr_Regulatory_Proteins"/>
</dbReference>
<keyword evidence="7" id="KW-0732">Signal</keyword>
<keyword evidence="2" id="KW-0862">Zinc</keyword>
<dbReference type="PANTHER" id="PTHR36206">
    <property type="entry name" value="ASPERCRYPTIN BIOSYNTHESIS CLUSTER-SPECIFIC TRANSCRIPTION REGULATOR ATNN-RELATED"/>
    <property type="match status" value="1"/>
</dbReference>
<dbReference type="AlphaFoldDB" id="R8BMH5"/>
<keyword evidence="9" id="KW-1185">Reference proteome</keyword>
<dbReference type="GO" id="GO:0046872">
    <property type="term" value="F:metal ion binding"/>
    <property type="evidence" value="ECO:0007669"/>
    <property type="project" value="UniProtKB-KW"/>
</dbReference>
<evidence type="ECO:0000256" key="5">
    <source>
        <dbReference type="ARBA" id="ARBA00023163"/>
    </source>
</evidence>
<dbReference type="KEGG" id="tmn:UCRPA7_3926"/>
<feature type="signal peptide" evidence="7">
    <location>
        <begin position="1"/>
        <end position="19"/>
    </location>
</feature>
<protein>
    <submittedName>
        <fullName evidence="8">Putative c6 zinc finger domain-containing protein</fullName>
    </submittedName>
</protein>
<keyword evidence="1" id="KW-0479">Metal-binding</keyword>
<evidence type="ECO:0000256" key="3">
    <source>
        <dbReference type="ARBA" id="ARBA00023015"/>
    </source>
</evidence>
<dbReference type="Proteomes" id="UP000014074">
    <property type="component" value="Unassembled WGS sequence"/>
</dbReference>
<evidence type="ECO:0000256" key="2">
    <source>
        <dbReference type="ARBA" id="ARBA00022833"/>
    </source>
</evidence>
<feature type="chain" id="PRO_5004452779" evidence="7">
    <location>
        <begin position="20"/>
        <end position="378"/>
    </location>
</feature>
<name>R8BMH5_PHAM7</name>
<dbReference type="RefSeq" id="XP_007914674.1">
    <property type="nucleotide sequence ID" value="XM_007916483.1"/>
</dbReference>
<evidence type="ECO:0000256" key="1">
    <source>
        <dbReference type="ARBA" id="ARBA00022723"/>
    </source>
</evidence>
<dbReference type="OrthoDB" id="1919336at2759"/>
<dbReference type="GeneID" id="19324324"/>
<keyword evidence="5" id="KW-0804">Transcription</keyword>
<evidence type="ECO:0000256" key="7">
    <source>
        <dbReference type="SAM" id="SignalP"/>
    </source>
</evidence>
<gene>
    <name evidence="8" type="ORF">UCRPA7_3926</name>
</gene>
<evidence type="ECO:0000256" key="6">
    <source>
        <dbReference type="ARBA" id="ARBA00023242"/>
    </source>
</evidence>
<organism evidence="8 9">
    <name type="scientific">Phaeoacremonium minimum (strain UCR-PA7)</name>
    <name type="common">Esca disease fungus</name>
    <name type="synonym">Togninia minima</name>
    <dbReference type="NCBI Taxonomy" id="1286976"/>
    <lineage>
        <taxon>Eukaryota</taxon>
        <taxon>Fungi</taxon>
        <taxon>Dikarya</taxon>
        <taxon>Ascomycota</taxon>
        <taxon>Pezizomycotina</taxon>
        <taxon>Sordariomycetes</taxon>
        <taxon>Sordariomycetidae</taxon>
        <taxon>Togniniales</taxon>
        <taxon>Togniniaceae</taxon>
        <taxon>Phaeoacremonium</taxon>
    </lineage>
</organism>
<dbReference type="EMBL" id="KB933065">
    <property type="protein sequence ID" value="EOO00588.1"/>
    <property type="molecule type" value="Genomic_DNA"/>
</dbReference>
<proteinExistence type="predicted"/>
<dbReference type="GO" id="GO:0003677">
    <property type="term" value="F:DNA binding"/>
    <property type="evidence" value="ECO:0007669"/>
    <property type="project" value="UniProtKB-KW"/>
</dbReference>
<evidence type="ECO:0000313" key="9">
    <source>
        <dbReference type="Proteomes" id="UP000014074"/>
    </source>
</evidence>
<keyword evidence="4" id="KW-0238">DNA-binding</keyword>
<accession>R8BMH5</accession>